<keyword evidence="2" id="KW-1185">Reference proteome</keyword>
<organism evidence="1 2">
    <name type="scientific">Burkholderia phage BCSR52</name>
    <dbReference type="NCBI Taxonomy" id="2805748"/>
    <lineage>
        <taxon>Viruses</taxon>
        <taxon>Duplodnaviria</taxon>
        <taxon>Heunggongvirae</taxon>
        <taxon>Uroviricota</taxon>
        <taxon>Caudoviricetes</taxon>
        <taxon>Lindbergviridae</taxon>
        <taxon>Irusalimvirus</taxon>
        <taxon>Irusalimvirus BCSR52</taxon>
    </lineage>
</organism>
<sequence>MARRSGTIKDMLENAPTWHGETIMPPIGAVVLIEVASYEGDVPCVVRGFTFANPVNNSPETEGLYRVFVQVEYLYMEGRNERLLSKVRPLLAAKSIQVA</sequence>
<accession>A0A889IQE7</accession>
<dbReference type="Proteomes" id="UP000622430">
    <property type="component" value="Segment"/>
</dbReference>
<evidence type="ECO:0000313" key="1">
    <source>
        <dbReference type="EMBL" id="QRE00425.1"/>
    </source>
</evidence>
<name>A0A889IQE7_9CAUD</name>
<proteinExistence type="predicted"/>
<reference evidence="1" key="1">
    <citation type="submission" date="2021-01" db="EMBL/GenBank/DDBJ databases">
        <authorList>
            <person name="Rakov C."/>
            <person name="Alkalay-Oren S."/>
            <person name="Coppenhagen-Glazer S."/>
            <person name="Hazan R."/>
        </authorList>
    </citation>
    <scope>NUCLEOTIDE SEQUENCE</scope>
</reference>
<evidence type="ECO:0000313" key="2">
    <source>
        <dbReference type="Proteomes" id="UP000622430"/>
    </source>
</evidence>
<protein>
    <submittedName>
        <fullName evidence="1">Uncharacterized protein</fullName>
    </submittedName>
</protein>
<dbReference type="EMBL" id="MW460246">
    <property type="protein sequence ID" value="QRE00425.1"/>
    <property type="molecule type" value="Genomic_DNA"/>
</dbReference>